<organism evidence="1 2">
    <name type="scientific">Nannochloropsis gaditana</name>
    <dbReference type="NCBI Taxonomy" id="72520"/>
    <lineage>
        <taxon>Eukaryota</taxon>
        <taxon>Sar</taxon>
        <taxon>Stramenopiles</taxon>
        <taxon>Ochrophyta</taxon>
        <taxon>Eustigmatophyceae</taxon>
        <taxon>Eustigmatales</taxon>
        <taxon>Monodopsidaceae</taxon>
        <taxon>Nannochloropsis</taxon>
    </lineage>
</organism>
<reference evidence="1 2" key="1">
    <citation type="journal article" date="2014" name="Mol. Plant">
        <title>Chromosome Scale Genome Assembly and Transcriptome Profiling of Nannochloropsis gaditana in Nitrogen Depletion.</title>
        <authorList>
            <person name="Corteggiani Carpinelli E."/>
            <person name="Telatin A."/>
            <person name="Vitulo N."/>
            <person name="Forcato C."/>
            <person name="D'Angelo M."/>
            <person name="Schiavon R."/>
            <person name="Vezzi A."/>
            <person name="Giacometti G.M."/>
            <person name="Morosinotto T."/>
            <person name="Valle G."/>
        </authorList>
    </citation>
    <scope>NUCLEOTIDE SEQUENCE [LARGE SCALE GENOMIC DNA]</scope>
    <source>
        <strain evidence="1 2">B-31</strain>
    </source>
</reference>
<accession>W7TJ49</accession>
<protein>
    <submittedName>
        <fullName evidence="1">Uncharacterized protein</fullName>
    </submittedName>
</protein>
<gene>
    <name evidence="1" type="ORF">Naga_101306g2</name>
</gene>
<name>W7TJ49_9STRA</name>
<evidence type="ECO:0000313" key="1">
    <source>
        <dbReference type="EMBL" id="EWM20371.1"/>
    </source>
</evidence>
<comment type="caution">
    <text evidence="1">The sequence shown here is derived from an EMBL/GenBank/DDBJ whole genome shotgun (WGS) entry which is preliminary data.</text>
</comment>
<dbReference type="Proteomes" id="UP000019335">
    <property type="component" value="Unassembled WGS sequence"/>
</dbReference>
<feature type="non-terminal residue" evidence="1">
    <location>
        <position position="191"/>
    </location>
</feature>
<evidence type="ECO:0000313" key="2">
    <source>
        <dbReference type="Proteomes" id="UP000019335"/>
    </source>
</evidence>
<dbReference type="OrthoDB" id="10360923at2759"/>
<dbReference type="AlphaFoldDB" id="W7TJ49"/>
<proteinExistence type="predicted"/>
<keyword evidence="2" id="KW-1185">Reference proteome</keyword>
<sequence length="191" mass="21308">MFSRYVSSPMYRPAIIHHGTLASIVAGRGARLRPRLCVQVVKEGVPRSLSTSSPPASCSIPLIWNMRHISRLHARPARIPHMPWLHVGRSLSRNAIVDSYSSSGVIIDPYVERKAQEKAAKERSFLSLEGLKGRWAGIKGQLQSGVSFGHIRKHAKSFELKSFGQRARTLFVDFHEAYEKVRGQGGRKGGR</sequence>
<dbReference type="EMBL" id="AZIL01003146">
    <property type="protein sequence ID" value="EWM20371.1"/>
    <property type="molecule type" value="Genomic_DNA"/>
</dbReference>